<dbReference type="ExpressionAtlas" id="A0A2K3M8U9">
    <property type="expression patterns" value="baseline"/>
</dbReference>
<reference evidence="2 3" key="2">
    <citation type="journal article" date="2017" name="Front. Plant Sci.">
        <title>Gene Classification and Mining of Molecular Markers Useful in Red Clover (Trifolium pratense) Breeding.</title>
        <authorList>
            <person name="Istvanek J."/>
            <person name="Dluhosova J."/>
            <person name="Dluhos P."/>
            <person name="Patkova L."/>
            <person name="Nedelnik J."/>
            <person name="Repkova J."/>
        </authorList>
    </citation>
    <scope>NUCLEOTIDE SEQUENCE [LARGE SCALE GENOMIC DNA]</scope>
    <source>
        <strain evidence="3">cv. Tatra</strain>
        <tissue evidence="2">Young leaves</tissue>
    </source>
</reference>
<keyword evidence="2" id="KW-0418">Kinase</keyword>
<dbReference type="AlphaFoldDB" id="A0A2K3M8U9"/>
<dbReference type="GO" id="GO:0016301">
    <property type="term" value="F:kinase activity"/>
    <property type="evidence" value="ECO:0007669"/>
    <property type="project" value="UniProtKB-KW"/>
</dbReference>
<keyword evidence="2" id="KW-0808">Transferase</keyword>
<feature type="region of interest" description="Disordered" evidence="1">
    <location>
        <begin position="1"/>
        <end position="141"/>
    </location>
</feature>
<dbReference type="Proteomes" id="UP000236291">
    <property type="component" value="Unassembled WGS sequence"/>
</dbReference>
<feature type="compositionally biased region" description="Low complexity" evidence="1">
    <location>
        <begin position="113"/>
        <end position="129"/>
    </location>
</feature>
<dbReference type="STRING" id="57577.A0A2K3M8U9"/>
<organism evidence="2 3">
    <name type="scientific">Trifolium pratense</name>
    <name type="common">Red clover</name>
    <dbReference type="NCBI Taxonomy" id="57577"/>
    <lineage>
        <taxon>Eukaryota</taxon>
        <taxon>Viridiplantae</taxon>
        <taxon>Streptophyta</taxon>
        <taxon>Embryophyta</taxon>
        <taxon>Tracheophyta</taxon>
        <taxon>Spermatophyta</taxon>
        <taxon>Magnoliopsida</taxon>
        <taxon>eudicotyledons</taxon>
        <taxon>Gunneridae</taxon>
        <taxon>Pentapetalae</taxon>
        <taxon>rosids</taxon>
        <taxon>fabids</taxon>
        <taxon>Fabales</taxon>
        <taxon>Fabaceae</taxon>
        <taxon>Papilionoideae</taxon>
        <taxon>50 kb inversion clade</taxon>
        <taxon>NPAAA clade</taxon>
        <taxon>Hologalegina</taxon>
        <taxon>IRL clade</taxon>
        <taxon>Trifolieae</taxon>
        <taxon>Trifolium</taxon>
    </lineage>
</organism>
<name>A0A2K3M8U9_TRIPR</name>
<proteinExistence type="predicted"/>
<evidence type="ECO:0000313" key="2">
    <source>
        <dbReference type="EMBL" id="PNX87216.1"/>
    </source>
</evidence>
<sequence>MPAWWSRKSSKNKQERDIHNDEEDEEEQSRSGSGTAGVLQFNFMKSPINAIRNNNNNNGDSIKKKDKKKNSKPKSFDEVFNRNSPRTSREFDGGAATQNKGLPLPLPVNTDQGSLSGSGSSVSSSTSFGDHPISPQFTSNN</sequence>
<feature type="non-terminal residue" evidence="2">
    <location>
        <position position="141"/>
    </location>
</feature>
<accession>A0A2K3M8U9</accession>
<gene>
    <name evidence="2" type="ORF">L195_g043302</name>
</gene>
<feature type="compositionally biased region" description="Low complexity" evidence="1">
    <location>
        <begin position="45"/>
        <end position="60"/>
    </location>
</feature>
<dbReference type="EMBL" id="ASHM01053294">
    <property type="protein sequence ID" value="PNX87216.1"/>
    <property type="molecule type" value="Genomic_DNA"/>
</dbReference>
<evidence type="ECO:0000256" key="1">
    <source>
        <dbReference type="SAM" id="MobiDB-lite"/>
    </source>
</evidence>
<protein>
    <submittedName>
        <fullName evidence="2">Mitogen-activated protein kinase kinase kinase 2-like protein</fullName>
    </submittedName>
</protein>
<evidence type="ECO:0000313" key="3">
    <source>
        <dbReference type="Proteomes" id="UP000236291"/>
    </source>
</evidence>
<reference evidence="2 3" key="1">
    <citation type="journal article" date="2014" name="Am. J. Bot.">
        <title>Genome assembly and annotation for red clover (Trifolium pratense; Fabaceae).</title>
        <authorList>
            <person name="Istvanek J."/>
            <person name="Jaros M."/>
            <person name="Krenek A."/>
            <person name="Repkova J."/>
        </authorList>
    </citation>
    <scope>NUCLEOTIDE SEQUENCE [LARGE SCALE GENOMIC DNA]</scope>
    <source>
        <strain evidence="3">cv. Tatra</strain>
        <tissue evidence="2">Young leaves</tissue>
    </source>
</reference>
<comment type="caution">
    <text evidence="2">The sequence shown here is derived from an EMBL/GenBank/DDBJ whole genome shotgun (WGS) entry which is preliminary data.</text>
</comment>